<gene>
    <name evidence="1" type="ORF">DSO57_1024226</name>
</gene>
<comment type="caution">
    <text evidence="1">The sequence shown here is derived from an EMBL/GenBank/DDBJ whole genome shotgun (WGS) entry which is preliminary data.</text>
</comment>
<dbReference type="EMBL" id="QTSX02002970">
    <property type="protein sequence ID" value="KAJ9072727.1"/>
    <property type="molecule type" value="Genomic_DNA"/>
</dbReference>
<keyword evidence="2" id="KW-1185">Reference proteome</keyword>
<accession>A0ACC2TDP7</accession>
<evidence type="ECO:0000313" key="2">
    <source>
        <dbReference type="Proteomes" id="UP001165960"/>
    </source>
</evidence>
<evidence type="ECO:0000313" key="1">
    <source>
        <dbReference type="EMBL" id="KAJ9072727.1"/>
    </source>
</evidence>
<organism evidence="1 2">
    <name type="scientific">Entomophthora muscae</name>
    <dbReference type="NCBI Taxonomy" id="34485"/>
    <lineage>
        <taxon>Eukaryota</taxon>
        <taxon>Fungi</taxon>
        <taxon>Fungi incertae sedis</taxon>
        <taxon>Zoopagomycota</taxon>
        <taxon>Entomophthoromycotina</taxon>
        <taxon>Entomophthoromycetes</taxon>
        <taxon>Entomophthorales</taxon>
        <taxon>Entomophthoraceae</taxon>
        <taxon>Entomophthora</taxon>
    </lineage>
</organism>
<dbReference type="Proteomes" id="UP001165960">
    <property type="component" value="Unassembled WGS sequence"/>
</dbReference>
<name>A0ACC2TDP7_9FUNG</name>
<reference evidence="1" key="1">
    <citation type="submission" date="2022-04" db="EMBL/GenBank/DDBJ databases">
        <title>Genome of the entomopathogenic fungus Entomophthora muscae.</title>
        <authorList>
            <person name="Elya C."/>
            <person name="Lovett B.R."/>
            <person name="Lee E."/>
            <person name="Macias A.M."/>
            <person name="Hajek A.E."/>
            <person name="De Bivort B.L."/>
            <person name="Kasson M.T."/>
            <person name="De Fine Licht H.H."/>
            <person name="Stajich J.E."/>
        </authorList>
    </citation>
    <scope>NUCLEOTIDE SEQUENCE</scope>
    <source>
        <strain evidence="1">Berkeley</strain>
    </source>
</reference>
<proteinExistence type="predicted"/>
<sequence length="176" mass="20012">MIGSMEDIFTTRPDFHISRGSSHIPCFAHILNLIVQAGLTNVIKVKPLKESEEGYQEFESSTSDGICTSVELDMPSLINRIHCSIKSIKHLSYNNGFFLNHQNASSPIELSLDVVTRWNSTYYMLKSLVELKNSFNQKIIHFPTMNEGDYLKADEVNALINLDNFLKPFERATQLI</sequence>
<protein>
    <submittedName>
        <fullName evidence="1">Uncharacterized protein</fullName>
    </submittedName>
</protein>